<dbReference type="RefSeq" id="WP_425307906.1">
    <property type="nucleotide sequence ID" value="NZ_CP154795.1"/>
</dbReference>
<sequence>MTATPAASGTGQEVSVYQLRPAPPIRAFLLAGIGSILGAVVIVLSRAQGWHGVVTALGVLLFVLGLVLLGGAFYAMTRMQVKAELTPTGYSFRTPAGVRHGTWADTVKVTTSESGRRITFHRRDESLQHVVTPVGSTDSAMRRLTTDITDRLKRSRAIDS</sequence>
<name>A0ABZ3FKB3_9ACTN</name>
<protein>
    <recommendedName>
        <fullName evidence="4">PH domain-containing protein</fullName>
    </recommendedName>
</protein>
<organism evidence="2 3">
    <name type="scientific">Ammonicoccus fulvus</name>
    <dbReference type="NCBI Taxonomy" id="3138240"/>
    <lineage>
        <taxon>Bacteria</taxon>
        <taxon>Bacillati</taxon>
        <taxon>Actinomycetota</taxon>
        <taxon>Actinomycetes</taxon>
        <taxon>Propionibacteriales</taxon>
        <taxon>Propionibacteriaceae</taxon>
        <taxon>Ammonicoccus</taxon>
    </lineage>
</organism>
<proteinExistence type="predicted"/>
<dbReference type="EMBL" id="CP154795">
    <property type="protein sequence ID" value="XAN06478.1"/>
    <property type="molecule type" value="Genomic_DNA"/>
</dbReference>
<reference evidence="2 3" key="1">
    <citation type="submission" date="2024-04" db="EMBL/GenBank/DDBJ databases">
        <title>Isolation of an actinomycete strain from pig manure.</title>
        <authorList>
            <person name="Gong T."/>
            <person name="Yu Z."/>
            <person name="An M."/>
            <person name="Wei C."/>
            <person name="Yang W."/>
            <person name="Liu L."/>
        </authorList>
    </citation>
    <scope>NUCLEOTIDE SEQUENCE [LARGE SCALE GENOMIC DNA]</scope>
    <source>
        <strain evidence="2 3">ZF39</strain>
    </source>
</reference>
<evidence type="ECO:0000256" key="1">
    <source>
        <dbReference type="SAM" id="Phobius"/>
    </source>
</evidence>
<evidence type="ECO:0000313" key="3">
    <source>
        <dbReference type="Proteomes" id="UP001442841"/>
    </source>
</evidence>
<dbReference type="Proteomes" id="UP001442841">
    <property type="component" value="Chromosome"/>
</dbReference>
<keyword evidence="1" id="KW-0812">Transmembrane</keyword>
<keyword evidence="1" id="KW-0472">Membrane</keyword>
<accession>A0ABZ3FKB3</accession>
<gene>
    <name evidence="2" type="ORF">AADG42_03850</name>
</gene>
<keyword evidence="1" id="KW-1133">Transmembrane helix</keyword>
<evidence type="ECO:0008006" key="4">
    <source>
        <dbReference type="Google" id="ProtNLM"/>
    </source>
</evidence>
<feature type="transmembrane region" description="Helical" evidence="1">
    <location>
        <begin position="27"/>
        <end position="47"/>
    </location>
</feature>
<keyword evidence="3" id="KW-1185">Reference proteome</keyword>
<evidence type="ECO:0000313" key="2">
    <source>
        <dbReference type="EMBL" id="XAN06478.1"/>
    </source>
</evidence>
<feature type="transmembrane region" description="Helical" evidence="1">
    <location>
        <begin position="53"/>
        <end position="75"/>
    </location>
</feature>